<dbReference type="Proteomes" id="UP000003860">
    <property type="component" value="Unassembled WGS sequence"/>
</dbReference>
<dbReference type="EMBL" id="ACXX02000001">
    <property type="protein sequence ID" value="EGD49407.1"/>
    <property type="molecule type" value="Genomic_DNA"/>
</dbReference>
<reference evidence="2" key="2">
    <citation type="submission" date="2011-01" db="EMBL/GenBank/DDBJ databases">
        <title>The Non-contiguous Finished genome of Clostridium papyrosolvens.</title>
        <authorList>
            <person name="Lucas S."/>
            <person name="Copeland A."/>
            <person name="Lapidus A."/>
            <person name="Cheng J.-F."/>
            <person name="Goodwin L."/>
            <person name="Pitluck S."/>
            <person name="Misra M."/>
            <person name="Chertkov O."/>
            <person name="Detter J.C."/>
            <person name="Han C."/>
            <person name="Tapia R."/>
            <person name="Land M."/>
            <person name="Hauser L."/>
            <person name="Kyrpides N."/>
            <person name="Ivanova N."/>
            <person name="Pagani I."/>
            <person name="Mouttaki H."/>
            <person name="He Z."/>
            <person name="Zhou J."/>
            <person name="Hemme C.L."/>
            <person name="Woyke T."/>
        </authorList>
    </citation>
    <scope>NUCLEOTIDE SEQUENCE [LARGE SCALE GENOMIC DNA]</scope>
    <source>
        <strain evidence="2">DSM 2782</strain>
    </source>
</reference>
<comment type="caution">
    <text evidence="2">The sequence shown here is derived from an EMBL/GenBank/DDBJ whole genome shotgun (WGS) entry which is preliminary data.</text>
</comment>
<dbReference type="OrthoDB" id="2078649at2"/>
<organism evidence="2 3">
    <name type="scientific">Ruminiclostridium papyrosolvens DSM 2782</name>
    <dbReference type="NCBI Taxonomy" id="588581"/>
    <lineage>
        <taxon>Bacteria</taxon>
        <taxon>Bacillati</taxon>
        <taxon>Bacillota</taxon>
        <taxon>Clostridia</taxon>
        <taxon>Eubacteriales</taxon>
        <taxon>Oscillospiraceae</taxon>
        <taxon>Ruminiclostridium</taxon>
    </lineage>
</organism>
<dbReference type="Pfam" id="PF14399">
    <property type="entry name" value="BtrH_N"/>
    <property type="match status" value="1"/>
</dbReference>
<dbReference type="AlphaFoldDB" id="F1T7F9"/>
<dbReference type="InterPro" id="IPR026935">
    <property type="entry name" value="BtrH_N"/>
</dbReference>
<evidence type="ECO:0000259" key="1">
    <source>
        <dbReference type="Pfam" id="PF14399"/>
    </source>
</evidence>
<evidence type="ECO:0000313" key="2">
    <source>
        <dbReference type="EMBL" id="EGD49407.1"/>
    </source>
</evidence>
<proteinExistence type="predicted"/>
<sequence length="339" mass="39168">MLINDFYNFEHSYNRAFDVLCFHNAVRQVLEYYGVDKAIFFINSALNIVINDADSDFPDFKLGLSDNATVLPSHCHKVNCYNINDFKDFESLYEDNKRRVHSGTPIITAVDTFYLNYSINYQKSHNLHANIFCGYDENSDRIDIVDWFSPWFFKGQITYDEFTLARKSNNPSGEGLFAGYPTNCKFIEIQSGDWNADIDSLLYETIELTLQKNNAPKRGVSGLKHVLNIIKENSGLDNNKKNAFLKGLFNKFYIIKNGLDFSQLYFQLSYDELKLPVLKDTINCLENIKNHLLVLSPLILKTSYTNSAQMYEKTINRVSQLIQEFENFIESIVSLKEAL</sequence>
<feature type="domain" description="Butirosin biosynthesis protein H N-terminal" evidence="1">
    <location>
        <begin position="21"/>
        <end position="146"/>
    </location>
</feature>
<name>F1T7F9_9FIRM</name>
<reference evidence="2" key="1">
    <citation type="submission" date="2009-07" db="EMBL/GenBank/DDBJ databases">
        <authorList>
            <consortium name="US DOE Joint Genome Institute (JGI-PGF)"/>
            <person name="Lucas S."/>
            <person name="Copeland A."/>
            <person name="Lapidus A."/>
            <person name="Glavina del Rio T."/>
            <person name="Tice H."/>
            <person name="Bruce D."/>
            <person name="Goodwin L."/>
            <person name="Pitluck S."/>
            <person name="Larimer F."/>
            <person name="Land M.L."/>
            <person name="Mouttaki H."/>
            <person name="He Z."/>
            <person name="Zhou J."/>
            <person name="Hemme C.L."/>
        </authorList>
    </citation>
    <scope>NUCLEOTIDE SEQUENCE</scope>
    <source>
        <strain evidence="2">DSM 2782</strain>
    </source>
</reference>
<dbReference type="eggNOG" id="ENOG50326SG">
    <property type="taxonomic scope" value="Bacteria"/>
</dbReference>
<evidence type="ECO:0000313" key="3">
    <source>
        <dbReference type="Proteomes" id="UP000003860"/>
    </source>
</evidence>
<keyword evidence="3" id="KW-1185">Reference proteome</keyword>
<gene>
    <name evidence="2" type="ORF">Cpap_3840</name>
</gene>
<accession>F1T7F9</accession>
<dbReference type="STRING" id="588581.Cpap_3840"/>
<protein>
    <recommendedName>
        <fullName evidence="1">Butirosin biosynthesis protein H N-terminal domain-containing protein</fullName>
    </recommendedName>
</protein>
<dbReference type="RefSeq" id="WP_004616071.1">
    <property type="nucleotide sequence ID" value="NZ_ACXX02000001.1"/>
</dbReference>